<sequence>METRKEIAAEKKRCGSHNCTQAVVCTYHDYTGIDEDTLKNVGNAFAAGMGNMEGTCGALVGAGVVLGLATKDKAKSIKAMRQIMTQFQQRNGATQCKFLKGVGTGKILRECPLCVADAAEFLEEQLDKLTDQ</sequence>
<name>A0AA91TLC3_9BACT</name>
<dbReference type="NCBIfam" id="TIGR01909">
    <property type="entry name" value="C_GCAxxG_C_C"/>
    <property type="match status" value="1"/>
</dbReference>
<dbReference type="Pfam" id="PF09719">
    <property type="entry name" value="C_GCAxxG_C_C"/>
    <property type="match status" value="1"/>
</dbReference>
<dbReference type="EMBL" id="NMPZ01000004">
    <property type="protein sequence ID" value="OXL44853.1"/>
    <property type="molecule type" value="Genomic_DNA"/>
</dbReference>
<comment type="caution">
    <text evidence="1">The sequence shown here is derived from an EMBL/GenBank/DDBJ whole genome shotgun (WGS) entry which is preliminary data.</text>
</comment>
<protein>
    <recommendedName>
        <fullName evidence="3">C_GCAxxG_C_C family protein</fullName>
    </recommendedName>
</protein>
<dbReference type="InterPro" id="IPR010181">
    <property type="entry name" value="CGCAxxGCC_motif"/>
</dbReference>
<evidence type="ECO:0000313" key="1">
    <source>
        <dbReference type="EMBL" id="OXL44853.1"/>
    </source>
</evidence>
<dbReference type="RefSeq" id="WP_089543195.1">
    <property type="nucleotide sequence ID" value="NZ_NMPZ01000004.1"/>
</dbReference>
<evidence type="ECO:0000313" key="2">
    <source>
        <dbReference type="Proteomes" id="UP000215155"/>
    </source>
</evidence>
<organism evidence="1 2">
    <name type="scientific">Segatella copri</name>
    <dbReference type="NCBI Taxonomy" id="165179"/>
    <lineage>
        <taxon>Bacteria</taxon>
        <taxon>Pseudomonadati</taxon>
        <taxon>Bacteroidota</taxon>
        <taxon>Bacteroidia</taxon>
        <taxon>Bacteroidales</taxon>
        <taxon>Prevotellaceae</taxon>
        <taxon>Segatella</taxon>
    </lineage>
</organism>
<evidence type="ECO:0008006" key="3">
    <source>
        <dbReference type="Google" id="ProtNLM"/>
    </source>
</evidence>
<proteinExistence type="predicted"/>
<dbReference type="AlphaFoldDB" id="A0AA91TLC3"/>
<accession>A0AA91TLC3</accession>
<reference evidence="1 2" key="1">
    <citation type="submission" date="2017-07" db="EMBL/GenBank/DDBJ databases">
        <title>Draft genome sequence of Prevotella copri isolated from the gut of healthy adult Indian.</title>
        <authorList>
            <person name="Das B."/>
            <person name="Bag S."/>
            <person name="Ghosh T.S."/>
        </authorList>
    </citation>
    <scope>NUCLEOTIDE SEQUENCE [LARGE SCALE GENOMIC DNA]</scope>
    <source>
        <strain evidence="1 2">Indica</strain>
    </source>
</reference>
<dbReference type="Proteomes" id="UP000215155">
    <property type="component" value="Unassembled WGS sequence"/>
</dbReference>
<gene>
    <name evidence="1" type="ORF">CFT61_04085</name>
</gene>